<dbReference type="Pfam" id="PF00330">
    <property type="entry name" value="Aconitase"/>
    <property type="match status" value="1"/>
</dbReference>
<dbReference type="InterPro" id="IPR001030">
    <property type="entry name" value="Acoase/IPM_deHydtase_lsu_aba"/>
</dbReference>
<dbReference type="SUPFAM" id="SSF53732">
    <property type="entry name" value="Aconitase iron-sulfur domain"/>
    <property type="match status" value="1"/>
</dbReference>
<evidence type="ECO:0000256" key="3">
    <source>
        <dbReference type="ARBA" id="ARBA00023014"/>
    </source>
</evidence>
<dbReference type="EMBL" id="JTDY01006625">
    <property type="protein sequence ID" value="KOB65824.1"/>
    <property type="molecule type" value="Genomic_DNA"/>
</dbReference>
<feature type="domain" description="Aconitase/3-isopropylmalate dehydratase large subunit alpha/beta/alpha" evidence="4">
    <location>
        <begin position="61"/>
        <end position="101"/>
    </location>
</feature>
<dbReference type="InterPro" id="IPR036008">
    <property type="entry name" value="Aconitase_4Fe-4S_dom"/>
</dbReference>
<evidence type="ECO:0000256" key="1">
    <source>
        <dbReference type="ARBA" id="ARBA00022723"/>
    </source>
</evidence>
<gene>
    <name evidence="5" type="ORF">OBRU01_22198</name>
</gene>
<dbReference type="Gene3D" id="3.30.499.10">
    <property type="entry name" value="Aconitase, domain 3"/>
    <property type="match status" value="1"/>
</dbReference>
<sequence>MSTAVVTAVTSGQKSSLSGGTSVIVGGNTRTAHGKAATTRCIDDSAVGFKGYGIAPAQLKAAGSFTFSDGAEYSITHGSVIIAAITSCTNTSNPSVMLGAGEHAVLTHCTYHQHLQPERHAGRR</sequence>
<accession>A0A0L7KS30</accession>
<dbReference type="InterPro" id="IPR015931">
    <property type="entry name" value="Acnase/IPM_dHydase_lsu_aba_1/3"/>
</dbReference>
<dbReference type="InterPro" id="IPR006249">
    <property type="entry name" value="Aconitase/IRP2"/>
</dbReference>
<dbReference type="STRING" id="104452.A0A0L7KS30"/>
<reference evidence="5 6" key="1">
    <citation type="journal article" date="2015" name="Genome Biol. Evol.">
        <title>The genome of winter moth (Operophtera brumata) provides a genomic perspective on sexual dimorphism and phenology.</title>
        <authorList>
            <person name="Derks M.F."/>
            <person name="Smit S."/>
            <person name="Salis L."/>
            <person name="Schijlen E."/>
            <person name="Bossers A."/>
            <person name="Mateman C."/>
            <person name="Pijl A.S."/>
            <person name="de Ridder D."/>
            <person name="Groenen M.A."/>
            <person name="Visser M.E."/>
            <person name="Megens H.J."/>
        </authorList>
    </citation>
    <scope>NUCLEOTIDE SEQUENCE [LARGE SCALE GENOMIC DNA]</scope>
    <source>
        <strain evidence="5">WM2013NL</strain>
        <tissue evidence="5">Head and thorax</tissue>
    </source>
</reference>
<dbReference type="PANTHER" id="PTHR11670">
    <property type="entry name" value="ACONITASE/IRON-RESPONSIVE ELEMENT FAMILY MEMBER"/>
    <property type="match status" value="1"/>
</dbReference>
<dbReference type="InterPro" id="IPR018136">
    <property type="entry name" value="Aconitase_4Fe-4S_BS"/>
</dbReference>
<dbReference type="Proteomes" id="UP000037510">
    <property type="component" value="Unassembled WGS sequence"/>
</dbReference>
<evidence type="ECO:0000313" key="5">
    <source>
        <dbReference type="EMBL" id="KOB65824.1"/>
    </source>
</evidence>
<name>A0A0L7KS30_OPEBR</name>
<keyword evidence="6" id="KW-1185">Reference proteome</keyword>
<evidence type="ECO:0000313" key="6">
    <source>
        <dbReference type="Proteomes" id="UP000037510"/>
    </source>
</evidence>
<protein>
    <submittedName>
        <fullName evidence="5">Iron regulatory protein 1</fullName>
    </submittedName>
</protein>
<dbReference type="PROSITE" id="PS00450">
    <property type="entry name" value="ACONITASE_1"/>
    <property type="match status" value="1"/>
</dbReference>
<keyword evidence="2" id="KW-0408">Iron</keyword>
<proteinExistence type="predicted"/>
<organism evidence="5 6">
    <name type="scientific">Operophtera brumata</name>
    <name type="common">Winter moth</name>
    <name type="synonym">Phalaena brumata</name>
    <dbReference type="NCBI Taxonomy" id="104452"/>
    <lineage>
        <taxon>Eukaryota</taxon>
        <taxon>Metazoa</taxon>
        <taxon>Ecdysozoa</taxon>
        <taxon>Arthropoda</taxon>
        <taxon>Hexapoda</taxon>
        <taxon>Insecta</taxon>
        <taxon>Pterygota</taxon>
        <taxon>Neoptera</taxon>
        <taxon>Endopterygota</taxon>
        <taxon>Lepidoptera</taxon>
        <taxon>Glossata</taxon>
        <taxon>Ditrysia</taxon>
        <taxon>Geometroidea</taxon>
        <taxon>Geometridae</taxon>
        <taxon>Larentiinae</taxon>
        <taxon>Operophtera</taxon>
    </lineage>
</organism>
<comment type="caution">
    <text evidence="5">The sequence shown here is derived from an EMBL/GenBank/DDBJ whole genome shotgun (WGS) entry which is preliminary data.</text>
</comment>
<keyword evidence="1" id="KW-0479">Metal-binding</keyword>
<dbReference type="AlphaFoldDB" id="A0A0L7KS30"/>
<evidence type="ECO:0000256" key="2">
    <source>
        <dbReference type="ARBA" id="ARBA00023004"/>
    </source>
</evidence>
<evidence type="ECO:0000259" key="4">
    <source>
        <dbReference type="Pfam" id="PF00330"/>
    </source>
</evidence>
<keyword evidence="3" id="KW-0411">Iron-sulfur</keyword>